<dbReference type="KEGG" id="rca:Rcas_0708"/>
<proteinExistence type="predicted"/>
<evidence type="ECO:0000313" key="1">
    <source>
        <dbReference type="EMBL" id="ABU56830.1"/>
    </source>
</evidence>
<reference evidence="1 2" key="1">
    <citation type="submission" date="2007-08" db="EMBL/GenBank/DDBJ databases">
        <title>Complete sequence of Roseiflexus castenholzii DSM 13941.</title>
        <authorList>
            <consortium name="US DOE Joint Genome Institute"/>
            <person name="Copeland A."/>
            <person name="Lucas S."/>
            <person name="Lapidus A."/>
            <person name="Barry K."/>
            <person name="Glavina del Rio T."/>
            <person name="Dalin E."/>
            <person name="Tice H."/>
            <person name="Pitluck S."/>
            <person name="Thompson L.S."/>
            <person name="Brettin T."/>
            <person name="Bruce D."/>
            <person name="Detter J.C."/>
            <person name="Han C."/>
            <person name="Tapia R."/>
            <person name="Schmutz J."/>
            <person name="Larimer F."/>
            <person name="Land M."/>
            <person name="Hauser L."/>
            <person name="Kyrpides N."/>
            <person name="Mikhailova N."/>
            <person name="Bryant D.A."/>
            <person name="Hanada S."/>
            <person name="Tsukatani Y."/>
            <person name="Richardson P."/>
        </authorList>
    </citation>
    <scope>NUCLEOTIDE SEQUENCE [LARGE SCALE GENOMIC DNA]</scope>
    <source>
        <strain evidence="2">DSM 13941 / HLO8</strain>
    </source>
</reference>
<sequence>MNVLQDEVCMRIRTLTVGACEDDVARVARAVQEARRRLEDAGYVVQTVRLALDTSGTNRYADVAAALRCAEVLALDAGFDYVSVGRVDVDRLASLAEALAATAIVFASARIAGRNGNVNAAATAAAARVVAALASATPNGFGNLRFAALASVAPGSPFFPASYHSGGEPWLAVGPEAAALAVEAAREIEDDGASASVQVVAARTRRFAESLAARIAEHDARIRGALQGVDEAYGIYVAGCDWSLAPHPDVTCSIGAAIECVSGVPFGEPGTLSVIRACTDAIRAARVMLVGFSGVMLPVLEDALLAQRNAEGRYGWRDLLAFSAVCGTGLDTIPLPGDASVGQIEGMLTEVAALAGALRKPLTARLMPIPGLRAGDMTAFDFPYFVNTRIMTI</sequence>
<dbReference type="STRING" id="383372.Rcas_0708"/>
<dbReference type="InterPro" id="IPR007841">
    <property type="entry name" value="UPF0210"/>
</dbReference>
<organism evidence="1 2">
    <name type="scientific">Roseiflexus castenholzii (strain DSM 13941 / HLO8)</name>
    <dbReference type="NCBI Taxonomy" id="383372"/>
    <lineage>
        <taxon>Bacteria</taxon>
        <taxon>Bacillati</taxon>
        <taxon>Chloroflexota</taxon>
        <taxon>Chloroflexia</taxon>
        <taxon>Chloroflexales</taxon>
        <taxon>Roseiflexineae</taxon>
        <taxon>Roseiflexaceae</taxon>
        <taxon>Roseiflexus</taxon>
    </lineage>
</organism>
<dbReference type="AlphaFoldDB" id="A7NH83"/>
<dbReference type="eggNOG" id="COG2848">
    <property type="taxonomic scope" value="Bacteria"/>
</dbReference>
<accession>A7NH83</accession>
<evidence type="ECO:0008006" key="3">
    <source>
        <dbReference type="Google" id="ProtNLM"/>
    </source>
</evidence>
<dbReference type="Pfam" id="PF05167">
    <property type="entry name" value="DUF711"/>
    <property type="match status" value="1"/>
</dbReference>
<gene>
    <name evidence="1" type="ordered locus">Rcas_0708</name>
</gene>
<dbReference type="HOGENOM" id="CLU_045053_0_0_0"/>
<dbReference type="SUPFAM" id="SSF51998">
    <property type="entry name" value="PFL-like glycyl radical enzymes"/>
    <property type="match status" value="1"/>
</dbReference>
<dbReference type="PANTHER" id="PTHR37560:SF2">
    <property type="entry name" value="DUF711 DOMAIN-CONTAINING PROTEIN"/>
    <property type="match status" value="1"/>
</dbReference>
<name>A7NH83_ROSCS</name>
<dbReference type="Proteomes" id="UP000000263">
    <property type="component" value="Chromosome"/>
</dbReference>
<dbReference type="EMBL" id="CP000804">
    <property type="protein sequence ID" value="ABU56830.1"/>
    <property type="molecule type" value="Genomic_DNA"/>
</dbReference>
<dbReference type="Gene3D" id="3.20.70.20">
    <property type="match status" value="1"/>
</dbReference>
<dbReference type="PANTHER" id="PTHR37560">
    <property type="entry name" value="UPF0210 PROTEIN SPR0218"/>
    <property type="match status" value="1"/>
</dbReference>
<protein>
    <recommendedName>
        <fullName evidence="3">DUF711 family protein</fullName>
    </recommendedName>
</protein>
<evidence type="ECO:0000313" key="2">
    <source>
        <dbReference type="Proteomes" id="UP000000263"/>
    </source>
</evidence>
<keyword evidence="2" id="KW-1185">Reference proteome</keyword>